<evidence type="ECO:0000256" key="2">
    <source>
        <dbReference type="ARBA" id="ARBA00023157"/>
    </source>
</evidence>
<dbReference type="Gene3D" id="2.40.10.10">
    <property type="entry name" value="Trypsin-like serine proteases"/>
    <property type="match status" value="1"/>
</dbReference>
<keyword evidence="2" id="KW-1015">Disulfide bond</keyword>
<dbReference type="PANTHER" id="PTHR24276">
    <property type="entry name" value="POLYSERASE-RELATED"/>
    <property type="match status" value="1"/>
</dbReference>
<evidence type="ECO:0000313" key="6">
    <source>
        <dbReference type="Proteomes" id="UP001179614"/>
    </source>
</evidence>
<dbReference type="InterPro" id="IPR001314">
    <property type="entry name" value="Peptidase_S1A"/>
</dbReference>
<name>A0ABY7MMT7_9BRAD</name>
<evidence type="ECO:0000259" key="4">
    <source>
        <dbReference type="PROSITE" id="PS50240"/>
    </source>
</evidence>
<dbReference type="PRINTS" id="PR00722">
    <property type="entry name" value="CHYMOTRYPSIN"/>
</dbReference>
<reference evidence="5" key="1">
    <citation type="submission" date="2021-12" db="EMBL/GenBank/DDBJ databases">
        <title>Bradyrhizobium xenonodulans sp. nov.</title>
        <authorList>
            <person name="Claassens R."/>
            <person name="Venter S.N."/>
            <person name="Beukes C.W."/>
            <person name="Stepkowski T."/>
            <person name="Steenkamp E.T."/>
        </authorList>
    </citation>
    <scope>NUCLEOTIDE SEQUENCE</scope>
    <source>
        <strain evidence="5">14AB</strain>
    </source>
</reference>
<gene>
    <name evidence="5" type="ORF">I3J27_38195</name>
</gene>
<keyword evidence="3" id="KW-0732">Signal</keyword>
<dbReference type="Pfam" id="PF00089">
    <property type="entry name" value="Trypsin"/>
    <property type="match status" value="1"/>
</dbReference>
<dbReference type="SUPFAM" id="SSF50494">
    <property type="entry name" value="Trypsin-like serine proteases"/>
    <property type="match status" value="1"/>
</dbReference>
<dbReference type="InterPro" id="IPR050430">
    <property type="entry name" value="Peptidase_S1"/>
</dbReference>
<keyword evidence="5" id="KW-0378">Hydrolase</keyword>
<dbReference type="InterPro" id="IPR009003">
    <property type="entry name" value="Peptidase_S1_PA"/>
</dbReference>
<dbReference type="PANTHER" id="PTHR24276:SF98">
    <property type="entry name" value="FI18310P1-RELATED"/>
    <property type="match status" value="1"/>
</dbReference>
<dbReference type="GO" id="GO:0016787">
    <property type="term" value="F:hydrolase activity"/>
    <property type="evidence" value="ECO:0007669"/>
    <property type="project" value="UniProtKB-KW"/>
</dbReference>
<sequence>MKKLVTFAIAALLLATPAHAIVGGGTPQTDGVARAVVTIVGSRGNFCTGSLIAPRLVLTVAHCVQPGADYKIVDRDAGGQPQLLNVRTVAIHPSFNMQAMQSHRATADVALLQLEIPPKGKSTIVVGAPNIPIQVGGRFVIAGIGVTVSGDGKSGGMIRVAGLVATGQPGTLQIRLVDPVTNGVRDGIGACTGDSGGPVFEDKPSGSVLVGLISWSTGPNNAAGCGGLTGVTPLTLYRDWILQTARSWGAAL</sequence>
<dbReference type="InterPro" id="IPR001254">
    <property type="entry name" value="Trypsin_dom"/>
</dbReference>
<feature type="chain" id="PRO_5045701308" evidence="3">
    <location>
        <begin position="21"/>
        <end position="252"/>
    </location>
</feature>
<protein>
    <submittedName>
        <fullName evidence="5">Trypsin-like serine protease</fullName>
        <ecNumber evidence="5">3.4.21.-</ecNumber>
    </submittedName>
</protein>
<dbReference type="Proteomes" id="UP001179614">
    <property type="component" value="Chromosome"/>
</dbReference>
<dbReference type="PROSITE" id="PS50240">
    <property type="entry name" value="TRYPSIN_DOM"/>
    <property type="match status" value="1"/>
</dbReference>
<dbReference type="RefSeq" id="WP_270163972.1">
    <property type="nucleotide sequence ID" value="NZ_CP089391.1"/>
</dbReference>
<proteinExistence type="inferred from homology"/>
<evidence type="ECO:0000256" key="3">
    <source>
        <dbReference type="SAM" id="SignalP"/>
    </source>
</evidence>
<feature type="signal peptide" evidence="3">
    <location>
        <begin position="1"/>
        <end position="20"/>
    </location>
</feature>
<accession>A0ABY7MMT7</accession>
<evidence type="ECO:0000256" key="1">
    <source>
        <dbReference type="ARBA" id="ARBA00007664"/>
    </source>
</evidence>
<dbReference type="EMBL" id="CP089391">
    <property type="protein sequence ID" value="WBL78702.1"/>
    <property type="molecule type" value="Genomic_DNA"/>
</dbReference>
<feature type="domain" description="Peptidase S1" evidence="4">
    <location>
        <begin position="21"/>
        <end position="246"/>
    </location>
</feature>
<dbReference type="InterPro" id="IPR033116">
    <property type="entry name" value="TRYPSIN_SER"/>
</dbReference>
<dbReference type="SMART" id="SM00020">
    <property type="entry name" value="Tryp_SPc"/>
    <property type="match status" value="1"/>
</dbReference>
<dbReference type="PROSITE" id="PS00135">
    <property type="entry name" value="TRYPSIN_SER"/>
    <property type="match status" value="1"/>
</dbReference>
<dbReference type="InterPro" id="IPR043504">
    <property type="entry name" value="Peptidase_S1_PA_chymotrypsin"/>
</dbReference>
<organism evidence="5 6">
    <name type="scientific">Bradyrhizobium xenonodulans</name>
    <dbReference type="NCBI Taxonomy" id="2736875"/>
    <lineage>
        <taxon>Bacteria</taxon>
        <taxon>Pseudomonadati</taxon>
        <taxon>Pseudomonadota</taxon>
        <taxon>Alphaproteobacteria</taxon>
        <taxon>Hyphomicrobiales</taxon>
        <taxon>Nitrobacteraceae</taxon>
        <taxon>Bradyrhizobium</taxon>
    </lineage>
</organism>
<keyword evidence="6" id="KW-1185">Reference proteome</keyword>
<evidence type="ECO:0000313" key="5">
    <source>
        <dbReference type="EMBL" id="WBL78702.1"/>
    </source>
</evidence>
<comment type="similarity">
    <text evidence="1">Belongs to the peptidase S1 family.</text>
</comment>
<dbReference type="EC" id="3.4.21.-" evidence="5"/>